<dbReference type="GO" id="GO:1902929">
    <property type="term" value="C:plasma membrane of growing cell tip"/>
    <property type="evidence" value="ECO:0007669"/>
    <property type="project" value="TreeGrafter"/>
</dbReference>
<dbReference type="Pfam" id="PF12768">
    <property type="entry name" value="Rax2"/>
    <property type="match status" value="1"/>
</dbReference>
<name>A0A6A5U386_9PLEO</name>
<gene>
    <name evidence="6" type="ORF">CC80DRAFT_325802</name>
</gene>
<dbReference type="InterPro" id="IPR015915">
    <property type="entry name" value="Kelch-typ_b-propeller"/>
</dbReference>
<evidence type="ECO:0000256" key="2">
    <source>
        <dbReference type="SAM" id="SignalP"/>
    </source>
</evidence>
<dbReference type="Pfam" id="PF20843">
    <property type="entry name" value="Rax2_3"/>
    <property type="match status" value="1"/>
</dbReference>
<dbReference type="EMBL" id="ML976985">
    <property type="protein sequence ID" value="KAF1959335.1"/>
    <property type="molecule type" value="Genomic_DNA"/>
</dbReference>
<organism evidence="6 7">
    <name type="scientific">Byssothecium circinans</name>
    <dbReference type="NCBI Taxonomy" id="147558"/>
    <lineage>
        <taxon>Eukaryota</taxon>
        <taxon>Fungi</taxon>
        <taxon>Dikarya</taxon>
        <taxon>Ascomycota</taxon>
        <taxon>Pezizomycotina</taxon>
        <taxon>Dothideomycetes</taxon>
        <taxon>Pleosporomycetidae</taxon>
        <taxon>Pleosporales</taxon>
        <taxon>Massarineae</taxon>
        <taxon>Massarinaceae</taxon>
        <taxon>Byssothecium</taxon>
    </lineage>
</organism>
<dbReference type="InterPro" id="IPR048266">
    <property type="entry name" value="Rax2-like_second"/>
</dbReference>
<evidence type="ECO:0000259" key="3">
    <source>
        <dbReference type="Pfam" id="PF12768"/>
    </source>
</evidence>
<dbReference type="Gene3D" id="2.120.10.80">
    <property type="entry name" value="Kelch-type beta propeller"/>
    <property type="match status" value="1"/>
</dbReference>
<evidence type="ECO:0000259" key="4">
    <source>
        <dbReference type="Pfam" id="PF20842"/>
    </source>
</evidence>
<evidence type="ECO:0000313" key="6">
    <source>
        <dbReference type="EMBL" id="KAF1959335.1"/>
    </source>
</evidence>
<dbReference type="SUPFAM" id="SSF50965">
    <property type="entry name" value="Galactose oxidase, central domain"/>
    <property type="match status" value="1"/>
</dbReference>
<feature type="domain" description="Rax2-like second" evidence="4">
    <location>
        <begin position="238"/>
        <end position="387"/>
    </location>
</feature>
<keyword evidence="1" id="KW-0812">Transmembrane</keyword>
<feature type="transmembrane region" description="Helical" evidence="1">
    <location>
        <begin position="1182"/>
        <end position="1209"/>
    </location>
</feature>
<reference evidence="6" key="1">
    <citation type="journal article" date="2020" name="Stud. Mycol.">
        <title>101 Dothideomycetes genomes: a test case for predicting lifestyles and emergence of pathogens.</title>
        <authorList>
            <person name="Haridas S."/>
            <person name="Albert R."/>
            <person name="Binder M."/>
            <person name="Bloem J."/>
            <person name="Labutti K."/>
            <person name="Salamov A."/>
            <person name="Andreopoulos B."/>
            <person name="Baker S."/>
            <person name="Barry K."/>
            <person name="Bills G."/>
            <person name="Bluhm B."/>
            <person name="Cannon C."/>
            <person name="Castanera R."/>
            <person name="Culley D."/>
            <person name="Daum C."/>
            <person name="Ezra D."/>
            <person name="Gonzalez J."/>
            <person name="Henrissat B."/>
            <person name="Kuo A."/>
            <person name="Liang C."/>
            <person name="Lipzen A."/>
            <person name="Lutzoni F."/>
            <person name="Magnuson J."/>
            <person name="Mondo S."/>
            <person name="Nolan M."/>
            <person name="Ohm R."/>
            <person name="Pangilinan J."/>
            <person name="Park H.-J."/>
            <person name="Ramirez L."/>
            <person name="Alfaro M."/>
            <person name="Sun H."/>
            <person name="Tritt A."/>
            <person name="Yoshinaga Y."/>
            <person name="Zwiers L.-H."/>
            <person name="Turgeon B."/>
            <person name="Goodwin S."/>
            <person name="Spatafora J."/>
            <person name="Crous P."/>
            <person name="Grigoriev I."/>
        </authorList>
    </citation>
    <scope>NUCLEOTIDE SEQUENCE</scope>
    <source>
        <strain evidence="6">CBS 675.92</strain>
    </source>
</reference>
<evidence type="ECO:0000259" key="5">
    <source>
        <dbReference type="Pfam" id="PF20843"/>
    </source>
</evidence>
<accession>A0A6A5U386</accession>
<dbReference type="OrthoDB" id="2503993at2759"/>
<dbReference type="AlphaFoldDB" id="A0A6A5U386"/>
<sequence>MRDPFSSLLATRAGKLALSLLLSTAPQSLIPVANAFAVTPVPLPNLNLDDLGRVAFAGDFDSISLYQFAEQSESNTGSENGIYQVLPNGVLARIAIGDGQTLTLDGDARAMCAFKRGNTVEGYMIGGNFTSVDGLQTQGGIALINATTGKPRALEGLKGSVNALYCDDSRGQVYVGGEFEFTGKDSKNAVIWKDDWVQMPFNGFSGPVNSITQTSSNKIVFGGQFDGLGNGTSGVAQNNTQSLPVGSADITSQTSSGLPGLSDPKTIACKTNPETQGSGSTWLLADNTAGFWKASFGFGFQPTKLRLYNTNFEGRGTKTWRYTALPDGGIMNFTFVNPVTKRQEFCDARCPLPQDNTTAQDFFFVNQVGMNAFQLDISDWYGKGGGLNAVEVFQTQIFSYAINEFNKPSCGGATTGANANSVGPWNPTESQRSSSRYLTATLPVDSIDPSKQSVVFQPDIPQNGKYTIKLYTPGCRGDNTCTTRGRVNITVGVPTNTGSAQPSSTVLFQTNEFDKYDTIYDGVIDVSNGQRPSVTLTPVAGQNPGGGVLTVVAQRVGFEIRNATSGGINGLFEYDPSKGVVDQDLSKSVIDTAGANLSPSQNALISTLATTGDTLYIGGNFSSGSGNNIFSIGKDAQNPSPLDGNGLDNQVTTLYVSGSTVYVGGKFTRSQNGAVSGLNGVAAYSNGKWQALGAGVQGIVMHIVPLSMNITSGNPEDVIGITGFFTQVNGFGNNTAFAADNFSVWVPSKSNWLHNLRLQTPVVQGHLMTFAEIPGAKAPVNRIYAGTISSGSLGASGAAVLEHGDGRFSLSGFATSIRGQQQQSSLQKRALADNHSLNTTGIVTATFYKENNMNKTILAGHFAASGSDGQNITNVAIIDGKDSDKITGFSEQVDSNSTVAAVAVLDSILFAGGRLTGRINNNRIAGLVMYNLGSNSFGNSQAPPLQGTNVTVNAIAPRPKSKDVYVAGQFDSAGALSCPALCIWNTERNQWTAPGASLSGVATSLFWVSDTKVLISGNLTVGNNQTKVFSYDTATSQFLPINGANDLPGPVTALTPANQDGSQFWAAGQAGDGKAFLQRFNGARWLPVNDQFDSGTVIRGLQVLGLSEAHDSSELIDREQDLLILGNIRIPKYNGTISGAIFNGTKVTPFLLTTTSNGSAGSLSQIFVENPSSFFMSKDKHLALGFVVLIALAIALALTFLLVVAGIVIEWWRKKSQGYSPAPTSYTDRMGNVGRVPPEQLFGTLSGPRAPAI</sequence>
<evidence type="ECO:0000256" key="1">
    <source>
        <dbReference type="SAM" id="Phobius"/>
    </source>
</evidence>
<feature type="signal peptide" evidence="2">
    <location>
        <begin position="1"/>
        <end position="35"/>
    </location>
</feature>
<dbReference type="Pfam" id="PF20842">
    <property type="entry name" value="Rax2_2"/>
    <property type="match status" value="1"/>
</dbReference>
<keyword evidence="1" id="KW-0472">Membrane</keyword>
<keyword evidence="1" id="KW-1133">Transmembrane helix</keyword>
<feature type="chain" id="PRO_5025345285" description="Cellular morphogenesis protein" evidence="2">
    <location>
        <begin position="36"/>
        <end position="1253"/>
    </location>
</feature>
<keyword evidence="7" id="KW-1185">Reference proteome</keyword>
<dbReference type="PANTHER" id="PTHR31778">
    <property type="entry name" value="BUD SITE SELECTION PROTEIN RAX2"/>
    <property type="match status" value="1"/>
</dbReference>
<dbReference type="PANTHER" id="PTHR31778:SF2">
    <property type="entry name" value="BUD SITE SELECTION PROTEIN RAX2"/>
    <property type="match status" value="1"/>
</dbReference>
<dbReference type="InterPro" id="IPR048265">
    <property type="entry name" value="Rax2-like_third"/>
</dbReference>
<proteinExistence type="predicted"/>
<dbReference type="Proteomes" id="UP000800035">
    <property type="component" value="Unassembled WGS sequence"/>
</dbReference>
<feature type="domain" description="Rax2-like C-terminal" evidence="3">
    <location>
        <begin position="927"/>
        <end position="1178"/>
    </location>
</feature>
<evidence type="ECO:0008006" key="8">
    <source>
        <dbReference type="Google" id="ProtNLM"/>
    </source>
</evidence>
<evidence type="ECO:0000313" key="7">
    <source>
        <dbReference type="Proteomes" id="UP000800035"/>
    </source>
</evidence>
<dbReference type="InterPro" id="IPR011043">
    <property type="entry name" value="Gal_Oxase/kelch_b-propeller"/>
</dbReference>
<dbReference type="InterPro" id="IPR024982">
    <property type="entry name" value="Rax2-like_C"/>
</dbReference>
<keyword evidence="2" id="KW-0732">Signal</keyword>
<protein>
    <recommendedName>
        <fullName evidence="8">Cellular morphogenesis protein</fullName>
    </recommendedName>
</protein>
<feature type="domain" description="Rax2-like third" evidence="5">
    <location>
        <begin position="398"/>
        <end position="560"/>
    </location>
</feature>